<dbReference type="AlphaFoldDB" id="A0A3A1YRI4"/>
<dbReference type="NCBIfam" id="TIGR03837">
    <property type="entry name" value="efp_Arg_rhamno"/>
    <property type="match status" value="1"/>
</dbReference>
<evidence type="ECO:0000256" key="2">
    <source>
        <dbReference type="ARBA" id="ARBA00022679"/>
    </source>
</evidence>
<reference evidence="8 9" key="1">
    <citation type="submission" date="2017-08" db="EMBL/GenBank/DDBJ databases">
        <title>Pusillimonas indicus sp. nov., a member of the family Alcaligenaceae isolated from surface seawater.</title>
        <authorList>
            <person name="Li J."/>
        </authorList>
    </citation>
    <scope>NUCLEOTIDE SEQUENCE [LARGE SCALE GENOMIC DNA]</scope>
    <source>
        <strain evidence="8 9">L52-1-41</strain>
    </source>
</reference>
<dbReference type="RefSeq" id="WP_114421800.1">
    <property type="nucleotide sequence ID" value="NZ_NQYH01000010.1"/>
</dbReference>
<evidence type="ECO:0000256" key="5">
    <source>
        <dbReference type="ARBA" id="ARBA00024416"/>
    </source>
</evidence>
<comment type="catalytic activity">
    <reaction evidence="7">
        <text>dTDP-beta-L-rhamnose + L-arginyl-[protein] = N(omega)-(alpha-L-rhamnosyl)-L-arginyl-[protein] + dTDP + H(+)</text>
        <dbReference type="Rhea" id="RHEA:66692"/>
        <dbReference type="Rhea" id="RHEA-COMP:10532"/>
        <dbReference type="Rhea" id="RHEA-COMP:17096"/>
        <dbReference type="ChEBI" id="CHEBI:15378"/>
        <dbReference type="ChEBI" id="CHEBI:29965"/>
        <dbReference type="ChEBI" id="CHEBI:57510"/>
        <dbReference type="ChEBI" id="CHEBI:58369"/>
        <dbReference type="ChEBI" id="CHEBI:167445"/>
    </reaction>
    <physiologicalReaction direction="left-to-right" evidence="7">
        <dbReference type="Rhea" id="RHEA:66693"/>
    </physiologicalReaction>
</comment>
<organism evidence="8 9">
    <name type="scientific">Neopusillimonas maritima</name>
    <dbReference type="NCBI Taxonomy" id="2026239"/>
    <lineage>
        <taxon>Bacteria</taxon>
        <taxon>Pseudomonadati</taxon>
        <taxon>Pseudomonadota</taxon>
        <taxon>Betaproteobacteria</taxon>
        <taxon>Burkholderiales</taxon>
        <taxon>Alcaligenaceae</taxon>
        <taxon>Neopusillimonas</taxon>
    </lineage>
</organism>
<comment type="caution">
    <text evidence="8">The sequence shown here is derived from an EMBL/GenBank/DDBJ whole genome shotgun (WGS) entry which is preliminary data.</text>
</comment>
<gene>
    <name evidence="8" type="ORF">CJP73_11690</name>
</gene>
<keyword evidence="2" id="KW-0808">Transferase</keyword>
<comment type="similarity">
    <text evidence="4">Belongs to the glycosyltransferase 104 family.</text>
</comment>
<evidence type="ECO:0000256" key="4">
    <source>
        <dbReference type="ARBA" id="ARBA00024346"/>
    </source>
</evidence>
<protein>
    <recommendedName>
        <fullName evidence="5">Protein-arginine rhamnosyltransferase</fullName>
    </recommendedName>
    <alternativeName>
        <fullName evidence="6">EF-P arginine rhamnosyltransferase</fullName>
    </alternativeName>
</protein>
<dbReference type="OrthoDB" id="209085at2"/>
<evidence type="ECO:0000256" key="1">
    <source>
        <dbReference type="ARBA" id="ARBA00022676"/>
    </source>
</evidence>
<evidence type="ECO:0000256" key="3">
    <source>
        <dbReference type="ARBA" id="ARBA00024303"/>
    </source>
</evidence>
<keyword evidence="1" id="KW-0328">Glycosyltransferase</keyword>
<evidence type="ECO:0000256" key="7">
    <source>
        <dbReference type="ARBA" id="ARBA00048472"/>
    </source>
</evidence>
<comment type="function">
    <text evidence="3">Protein-arginine rhamnosyltransferase that catalyzes the transfer of a single rhamnose to elongation factor P (EF-P) on 'Lys-32', a modification required for EF-P-dependent rescue of polyproline stalled ribosomes.</text>
</comment>
<evidence type="ECO:0000313" key="9">
    <source>
        <dbReference type="Proteomes" id="UP000266206"/>
    </source>
</evidence>
<dbReference type="Pfam" id="PF10093">
    <property type="entry name" value="EarP"/>
    <property type="match status" value="1"/>
</dbReference>
<dbReference type="GO" id="GO:0106361">
    <property type="term" value="F:protein-arginine rhamnosyltransferase activity"/>
    <property type="evidence" value="ECO:0007669"/>
    <property type="project" value="InterPro"/>
</dbReference>
<dbReference type="EMBL" id="NQYH01000010">
    <property type="protein sequence ID" value="RIY40275.1"/>
    <property type="molecule type" value="Genomic_DNA"/>
</dbReference>
<dbReference type="InterPro" id="IPR016633">
    <property type="entry name" value="EarP"/>
</dbReference>
<name>A0A3A1YRI4_9BURK</name>
<evidence type="ECO:0000256" key="6">
    <source>
        <dbReference type="ARBA" id="ARBA00030025"/>
    </source>
</evidence>
<dbReference type="Proteomes" id="UP000266206">
    <property type="component" value="Unassembled WGS sequence"/>
</dbReference>
<accession>A0A3A1YRI4</accession>
<evidence type="ECO:0000313" key="8">
    <source>
        <dbReference type="EMBL" id="RIY40275.1"/>
    </source>
</evidence>
<sequence length="381" mass="43530">MPGVPAHVAVTTPSLLIDLFCQVVDNYGDIGVCWRLARRLTEKTPHRVRLWVDNLAAFQRLEPRIDHSGYQDLSDQITLWHWQRIHQVEQAGDVVIEAFGCDLPSPFLPKMLEQNSLWINLEYLSAEDWVNDCHGMPSLQPNGLRKYFFFPGFAPATGGLLREPDLLERRDNWRATPNLRWSQLKELGVPAELCDMLLHGGRQVFLFNYPNAPTAALVRALNNESKPAVILQPHENGTHVSRLASYVHLVKIPFVPQVHFDTLLWGSDLNFVRGEDSLVRAIWAGTPFIWHIYPQENNAHLLKLSAWLDKSPFDDHVKQLQIAWNHADVAGCEDIISALVNRPEHWHAWCHSCQQWASDLARHADLATNLLQFFTLHAGTR</sequence>
<proteinExistence type="inferred from homology"/>
<dbReference type="PIRSF" id="PIRSF015557">
    <property type="entry name" value="UCP015557"/>
    <property type="match status" value="1"/>
</dbReference>